<dbReference type="Gene3D" id="1.10.287.470">
    <property type="entry name" value="Helix hairpin bin"/>
    <property type="match status" value="1"/>
</dbReference>
<dbReference type="InterPro" id="IPR058626">
    <property type="entry name" value="MdtA-like_b-barrel"/>
</dbReference>
<keyword evidence="9" id="KW-1185">Reference proteome</keyword>
<evidence type="ECO:0000313" key="8">
    <source>
        <dbReference type="EMBL" id="SHE39400.1"/>
    </source>
</evidence>
<organism evidence="8 9">
    <name type="scientific">Schwartzia succinivorans DSM 10502</name>
    <dbReference type="NCBI Taxonomy" id="1123243"/>
    <lineage>
        <taxon>Bacteria</taxon>
        <taxon>Bacillati</taxon>
        <taxon>Bacillota</taxon>
        <taxon>Negativicutes</taxon>
        <taxon>Selenomonadales</taxon>
        <taxon>Selenomonadaceae</taxon>
        <taxon>Schwartzia</taxon>
    </lineage>
</organism>
<evidence type="ECO:0000313" key="9">
    <source>
        <dbReference type="Proteomes" id="UP000184404"/>
    </source>
</evidence>
<evidence type="ECO:0000259" key="7">
    <source>
        <dbReference type="Pfam" id="PF25967"/>
    </source>
</evidence>
<feature type="domain" description="Multidrug resistance protein MdtA-like beta-barrel" evidence="6">
    <location>
        <begin position="209"/>
        <end position="293"/>
    </location>
</feature>
<dbReference type="SUPFAM" id="SSF111369">
    <property type="entry name" value="HlyD-like secretion proteins"/>
    <property type="match status" value="1"/>
</dbReference>
<dbReference type="InterPro" id="IPR058624">
    <property type="entry name" value="MdtA-like_HH"/>
</dbReference>
<dbReference type="Gene3D" id="2.40.50.100">
    <property type="match status" value="1"/>
</dbReference>
<name>A0A1M4T4P3_9FIRM</name>
<dbReference type="InterPro" id="IPR006143">
    <property type="entry name" value="RND_pump_MFP"/>
</dbReference>
<dbReference type="GO" id="GO:0022857">
    <property type="term" value="F:transmembrane transporter activity"/>
    <property type="evidence" value="ECO:0007669"/>
    <property type="project" value="InterPro"/>
</dbReference>
<evidence type="ECO:0000256" key="1">
    <source>
        <dbReference type="ARBA" id="ARBA00004196"/>
    </source>
</evidence>
<dbReference type="Gene3D" id="2.40.420.20">
    <property type="match status" value="1"/>
</dbReference>
<protein>
    <submittedName>
        <fullName evidence="8">Membrane fusion protein, multidrug efflux system</fullName>
    </submittedName>
</protein>
<feature type="domain" description="Multidrug resistance protein MdtA-like C-terminal permuted SH3" evidence="7">
    <location>
        <begin position="300"/>
        <end position="360"/>
    </location>
</feature>
<evidence type="ECO:0000259" key="5">
    <source>
        <dbReference type="Pfam" id="PF25917"/>
    </source>
</evidence>
<accession>A0A1M4T4P3</accession>
<dbReference type="Pfam" id="PF25944">
    <property type="entry name" value="Beta-barrel_RND"/>
    <property type="match status" value="1"/>
</dbReference>
<dbReference type="Pfam" id="PF25876">
    <property type="entry name" value="HH_MFP_RND"/>
    <property type="match status" value="1"/>
</dbReference>
<proteinExistence type="inferred from homology"/>
<dbReference type="PANTHER" id="PTHR30158">
    <property type="entry name" value="ACRA/E-RELATED COMPONENT OF DRUG EFFLUX TRANSPORTER"/>
    <property type="match status" value="1"/>
</dbReference>
<dbReference type="Pfam" id="PF25917">
    <property type="entry name" value="BSH_RND"/>
    <property type="match status" value="1"/>
</dbReference>
<comment type="subcellular location">
    <subcellularLocation>
        <location evidence="1">Cell envelope</location>
    </subcellularLocation>
</comment>
<dbReference type="Pfam" id="PF25967">
    <property type="entry name" value="RND-MFP_C"/>
    <property type="match status" value="1"/>
</dbReference>
<reference evidence="8 9" key="1">
    <citation type="submission" date="2016-11" db="EMBL/GenBank/DDBJ databases">
        <authorList>
            <person name="Jaros S."/>
            <person name="Januszkiewicz K."/>
            <person name="Wedrychowicz H."/>
        </authorList>
    </citation>
    <scope>NUCLEOTIDE SEQUENCE [LARGE SCALE GENOMIC DNA]</scope>
    <source>
        <strain evidence="8 9">DSM 10502</strain>
    </source>
</reference>
<dbReference type="Gene3D" id="2.40.30.170">
    <property type="match status" value="1"/>
</dbReference>
<dbReference type="PROSITE" id="PS51257">
    <property type="entry name" value="PROKAR_LIPOPROTEIN"/>
    <property type="match status" value="1"/>
</dbReference>
<feature type="domain" description="Multidrug resistance protein MdtA-like alpha-helical hairpin" evidence="4">
    <location>
        <begin position="105"/>
        <end position="171"/>
    </location>
</feature>
<dbReference type="STRING" id="1123243.SAMN02745190_00364"/>
<dbReference type="InterPro" id="IPR058627">
    <property type="entry name" value="MdtA-like_C"/>
</dbReference>
<comment type="similarity">
    <text evidence="2">Belongs to the membrane fusion protein (MFP) (TC 8.A.1) family.</text>
</comment>
<dbReference type="FunFam" id="2.40.420.20:FF:000001">
    <property type="entry name" value="Efflux RND transporter periplasmic adaptor subunit"/>
    <property type="match status" value="1"/>
</dbReference>
<gene>
    <name evidence="8" type="ORF">SAMN02745190_00364</name>
</gene>
<dbReference type="NCBIfam" id="TIGR01730">
    <property type="entry name" value="RND_mfp"/>
    <property type="match status" value="1"/>
</dbReference>
<sequence>MKKQKKWMGAALAAMIAAGSFFVTGCGGVQQQQTSAVSVKAMQVLQQDTPLSSEYAGQVRGLDEVKIMPRVSGTIMEKYVRGGQFVTAGQPLYKIDSRQYESTVLSARANLAQSEATLNNGLIDLRRDEALLESDAISEQTVTTQRAQVSQYKALVDANRALLKKAQEDLDDTLVCAPMDGRVDVNDVAIGTYAVAGQTTLMTLGSVDPVYVQFSISETEYLKFMNLHNLNSGSMDDAVVSVTLSNGQLYPVRGRLVQADRALSENTGTLTVKAIFENPKGILLPGMFARVRLGGEVVPNAILIPQRAVQQILDKTFVIVVGADNKSETRNVELGEKVGSYYIVKSGVTAADKVVVEGLTKLQAGMDLNVTDVTPEQMGFTLDAAPAEKSKS</sequence>
<feature type="signal peptide" evidence="3">
    <location>
        <begin position="1"/>
        <end position="25"/>
    </location>
</feature>
<dbReference type="GO" id="GO:0005886">
    <property type="term" value="C:plasma membrane"/>
    <property type="evidence" value="ECO:0007669"/>
    <property type="project" value="UniProtKB-SubCell"/>
</dbReference>
<evidence type="ECO:0000259" key="6">
    <source>
        <dbReference type="Pfam" id="PF25944"/>
    </source>
</evidence>
<dbReference type="InterPro" id="IPR058625">
    <property type="entry name" value="MdtA-like_BSH"/>
</dbReference>
<evidence type="ECO:0000259" key="4">
    <source>
        <dbReference type="Pfam" id="PF25876"/>
    </source>
</evidence>
<dbReference type="GO" id="GO:0046677">
    <property type="term" value="P:response to antibiotic"/>
    <property type="evidence" value="ECO:0007669"/>
    <property type="project" value="TreeGrafter"/>
</dbReference>
<dbReference type="AlphaFoldDB" id="A0A1M4T4P3"/>
<feature type="chain" id="PRO_5038623404" evidence="3">
    <location>
        <begin position="26"/>
        <end position="392"/>
    </location>
</feature>
<evidence type="ECO:0000256" key="2">
    <source>
        <dbReference type="ARBA" id="ARBA00009477"/>
    </source>
</evidence>
<dbReference type="Proteomes" id="UP000184404">
    <property type="component" value="Unassembled WGS sequence"/>
</dbReference>
<feature type="domain" description="Multidrug resistance protein MdtA-like barrel-sandwich hybrid" evidence="5">
    <location>
        <begin position="64"/>
        <end position="202"/>
    </location>
</feature>
<keyword evidence="3" id="KW-0732">Signal</keyword>
<evidence type="ECO:0000256" key="3">
    <source>
        <dbReference type="SAM" id="SignalP"/>
    </source>
</evidence>
<dbReference type="EMBL" id="FQUG01000002">
    <property type="protein sequence ID" value="SHE39400.1"/>
    <property type="molecule type" value="Genomic_DNA"/>
</dbReference>